<sequence>MSKTRLPMSITLSQLLLTSGHYMRDQWSVSNRVSVHGAFVTMAASITGCRRLISHHEKGHKHIGGEGGCAVRGCAMWRAVSSPTHPPAHSSPRLSIVRWHVGLAENTELEEGAVCEYRPN</sequence>
<organism evidence="1">
    <name type="scientific">Mesocestoides corti</name>
    <name type="common">Flatworm</name>
    <dbReference type="NCBI Taxonomy" id="53468"/>
    <lineage>
        <taxon>Eukaryota</taxon>
        <taxon>Metazoa</taxon>
        <taxon>Spiralia</taxon>
        <taxon>Lophotrochozoa</taxon>
        <taxon>Platyhelminthes</taxon>
        <taxon>Cestoda</taxon>
        <taxon>Eucestoda</taxon>
        <taxon>Cyclophyllidea</taxon>
        <taxon>Mesocestoididae</taxon>
        <taxon>Mesocestoides</taxon>
    </lineage>
</organism>
<evidence type="ECO:0000313" key="1">
    <source>
        <dbReference type="WBParaSite" id="MCU_007436-RA"/>
    </source>
</evidence>
<protein>
    <submittedName>
        <fullName evidence="1">Secreted protein</fullName>
    </submittedName>
</protein>
<reference evidence="1" key="1">
    <citation type="submission" date="2019-11" db="UniProtKB">
        <authorList>
            <consortium name="WormBaseParasite"/>
        </authorList>
    </citation>
    <scope>IDENTIFICATION</scope>
</reference>
<proteinExistence type="predicted"/>
<dbReference type="AlphaFoldDB" id="A0A5K3FFJ6"/>
<accession>A0A5K3FFJ6</accession>
<name>A0A5K3FFJ6_MESCO</name>
<dbReference type="WBParaSite" id="MCU_007436-RA">
    <property type="protein sequence ID" value="MCU_007436-RA"/>
    <property type="gene ID" value="MCU_007436"/>
</dbReference>